<dbReference type="SUPFAM" id="SSF103481">
    <property type="entry name" value="Multidrug resistance efflux transporter EmrE"/>
    <property type="match status" value="1"/>
</dbReference>
<feature type="transmembrane region" description="Helical" evidence="7">
    <location>
        <begin position="296"/>
        <end position="318"/>
    </location>
</feature>
<evidence type="ECO:0000256" key="7">
    <source>
        <dbReference type="RuleBase" id="RU368015"/>
    </source>
</evidence>
<feature type="transmembrane region" description="Helical" evidence="7">
    <location>
        <begin position="136"/>
        <end position="156"/>
    </location>
</feature>
<evidence type="ECO:0000256" key="5">
    <source>
        <dbReference type="ARBA" id="ARBA00022989"/>
    </source>
</evidence>
<dbReference type="EMBL" id="KK198758">
    <property type="protein sequence ID" value="KCW66598.1"/>
    <property type="molecule type" value="Genomic_DNA"/>
</dbReference>
<name>A0A059BKH3_EUCGR</name>
<feature type="region of interest" description="Disordered" evidence="8">
    <location>
        <begin position="65"/>
        <end position="113"/>
    </location>
</feature>
<feature type="transmembrane region" description="Helical" evidence="7">
    <location>
        <begin position="330"/>
        <end position="355"/>
    </location>
</feature>
<keyword evidence="5 7" id="KW-1133">Transmembrane helix</keyword>
<dbReference type="InterPro" id="IPR030182">
    <property type="entry name" value="PUP_plant"/>
</dbReference>
<accession>A0A059BKH3</accession>
<feature type="transmembrane region" description="Helical" evidence="7">
    <location>
        <begin position="375"/>
        <end position="397"/>
    </location>
</feature>
<dbReference type="STRING" id="71139.A0A059BKH3"/>
<dbReference type="PANTHER" id="PTHR31376">
    <property type="entry name" value="OS09G0467300 PROTEIN-RELATED"/>
    <property type="match status" value="1"/>
</dbReference>
<keyword evidence="3 7" id="KW-0813">Transport</keyword>
<keyword evidence="6 7" id="KW-0472">Membrane</keyword>
<dbReference type="InParanoid" id="A0A059BKH3"/>
<reference evidence="9" key="1">
    <citation type="submission" date="2013-07" db="EMBL/GenBank/DDBJ databases">
        <title>The genome of Eucalyptus grandis.</title>
        <authorList>
            <person name="Schmutz J."/>
            <person name="Hayes R."/>
            <person name="Myburg A."/>
            <person name="Tuskan G."/>
            <person name="Grattapaglia D."/>
            <person name="Rokhsar D.S."/>
        </authorList>
    </citation>
    <scope>NUCLEOTIDE SEQUENCE</scope>
    <source>
        <tissue evidence="9">Leaf extractions</tissue>
    </source>
</reference>
<evidence type="ECO:0000256" key="1">
    <source>
        <dbReference type="ARBA" id="ARBA00004141"/>
    </source>
</evidence>
<dbReference type="eggNOG" id="ENOG502QTN9">
    <property type="taxonomic scope" value="Eukaryota"/>
</dbReference>
<comment type="caution">
    <text evidence="7">Lacks conserved residue(s) required for the propagation of feature annotation.</text>
</comment>
<evidence type="ECO:0000256" key="2">
    <source>
        <dbReference type="ARBA" id="ARBA00006213"/>
    </source>
</evidence>
<dbReference type="GO" id="GO:0015211">
    <property type="term" value="F:purine nucleoside transmembrane transporter activity"/>
    <property type="evidence" value="ECO:0007669"/>
    <property type="project" value="UniProtKB-UniRule"/>
</dbReference>
<organism evidence="9">
    <name type="scientific">Eucalyptus grandis</name>
    <name type="common">Flooded gum</name>
    <dbReference type="NCBI Taxonomy" id="71139"/>
    <lineage>
        <taxon>Eukaryota</taxon>
        <taxon>Viridiplantae</taxon>
        <taxon>Streptophyta</taxon>
        <taxon>Embryophyta</taxon>
        <taxon>Tracheophyta</taxon>
        <taxon>Spermatophyta</taxon>
        <taxon>Magnoliopsida</taxon>
        <taxon>eudicotyledons</taxon>
        <taxon>Gunneridae</taxon>
        <taxon>Pentapetalae</taxon>
        <taxon>rosids</taxon>
        <taxon>malvids</taxon>
        <taxon>Myrtales</taxon>
        <taxon>Myrtaceae</taxon>
        <taxon>Myrtoideae</taxon>
        <taxon>Eucalypteae</taxon>
        <taxon>Eucalyptus</taxon>
    </lineage>
</organism>
<dbReference type="GO" id="GO:0016020">
    <property type="term" value="C:membrane"/>
    <property type="evidence" value="ECO:0007669"/>
    <property type="project" value="UniProtKB-SubCell"/>
</dbReference>
<evidence type="ECO:0000256" key="3">
    <source>
        <dbReference type="ARBA" id="ARBA00022448"/>
    </source>
</evidence>
<feature type="transmembrane region" description="Helical" evidence="7">
    <location>
        <begin position="168"/>
        <end position="187"/>
    </location>
</feature>
<evidence type="ECO:0000256" key="4">
    <source>
        <dbReference type="ARBA" id="ARBA00022692"/>
    </source>
</evidence>
<keyword evidence="4 7" id="KW-0812">Transmembrane</keyword>
<comment type="subcellular location">
    <subcellularLocation>
        <location evidence="1 7">Membrane</location>
        <topology evidence="1 7">Multi-pass membrane protein</topology>
    </subcellularLocation>
</comment>
<feature type="transmembrane region" description="Helical" evidence="7">
    <location>
        <begin position="239"/>
        <end position="258"/>
    </location>
</feature>
<sequence>MKTKIEGKELVYDIAQEHLILESIFIPKSRLEKIARISRIIFIPKSRLEKIARISRIRCGRRESVDDLNRERKGNKKRTERHQQSQKERGPETIPRDERERERGQSEPERTRANQSLSLVMAETVADPRRKGLKRLFLVLNCIMLSVGTCGSPLIMRLYFVRGGARMWLVSWLEMGAWPMLLVPLGAAYSRRRSAEGPTARLVLMDRFLFAAAAGIGVLLGLDNYFYAYGVGRLPVSTSALLIATQLAFTAGFAFLLVRQRFTSCSINSIFLLTIGAGVLSMHTSSDRPAGESKGAYFTGFFMTLGAAALYGLVLPLVELMYKKAKQAVTYSLVLEIQLVMCFFATAFCTVAMLVNKDFQAIPREARNYELGEARYYVVLVWTAIINQFFFLGAIGVIFYASSLFSAVIIATLLPFTEILAVICFQEKFQAEKGVALALSLWGFASYFYGEFKLAKKEKEATAGTVIKPAETEMHQQGLP</sequence>
<feature type="compositionally biased region" description="Basic and acidic residues" evidence="8">
    <location>
        <begin position="81"/>
        <end position="112"/>
    </location>
</feature>
<gene>
    <name evidence="9" type="ORF">EUGRSUZ_F00392</name>
</gene>
<evidence type="ECO:0000313" key="9">
    <source>
        <dbReference type="EMBL" id="KCW66598.1"/>
    </source>
</evidence>
<evidence type="ECO:0000256" key="6">
    <source>
        <dbReference type="ARBA" id="ARBA00023136"/>
    </source>
</evidence>
<dbReference type="FunCoup" id="A0A059BKH3">
    <property type="interactions" value="3"/>
</dbReference>
<dbReference type="Pfam" id="PF16913">
    <property type="entry name" value="PUNUT"/>
    <property type="match status" value="1"/>
</dbReference>
<dbReference type="GO" id="GO:0005345">
    <property type="term" value="F:purine nucleobase transmembrane transporter activity"/>
    <property type="evidence" value="ECO:0007669"/>
    <property type="project" value="UniProtKB-UniRule"/>
</dbReference>
<dbReference type="PANTHER" id="PTHR31376:SF1">
    <property type="entry name" value="PURINE PERMEASE 2"/>
    <property type="match status" value="1"/>
</dbReference>
<dbReference type="Gramene" id="KCW66598">
    <property type="protein sequence ID" value="KCW66598"/>
    <property type="gene ID" value="EUGRSUZ_F00392"/>
</dbReference>
<dbReference type="OMA" id="VLNCIML"/>
<dbReference type="AlphaFoldDB" id="A0A059BKH3"/>
<comment type="similarity">
    <text evidence="2 7">Belongs to the purine permeases (TC 2.A.7.14) family.</text>
</comment>
<dbReference type="InterPro" id="IPR037185">
    <property type="entry name" value="EmrE-like"/>
</dbReference>
<feature type="transmembrane region" description="Helical" evidence="7">
    <location>
        <begin position="404"/>
        <end position="423"/>
    </location>
</feature>
<proteinExistence type="inferred from homology"/>
<dbReference type="GO" id="GO:0022857">
    <property type="term" value="F:transmembrane transporter activity"/>
    <property type="evidence" value="ECO:0000318"/>
    <property type="project" value="GO_Central"/>
</dbReference>
<feature type="transmembrane region" description="Helical" evidence="7">
    <location>
        <begin position="208"/>
        <end position="227"/>
    </location>
</feature>
<evidence type="ECO:0000256" key="8">
    <source>
        <dbReference type="SAM" id="MobiDB-lite"/>
    </source>
</evidence>
<protein>
    <recommendedName>
        <fullName evidence="7">Probable purine permease</fullName>
    </recommendedName>
</protein>